<evidence type="ECO:0000313" key="2">
    <source>
        <dbReference type="Proteomes" id="UP000192708"/>
    </source>
</evidence>
<protein>
    <submittedName>
        <fullName evidence="1">Uncharacterized protein</fullName>
    </submittedName>
</protein>
<dbReference type="Proteomes" id="UP000192708">
    <property type="component" value="Unassembled WGS sequence"/>
</dbReference>
<evidence type="ECO:0000313" key="1">
    <source>
        <dbReference type="EMBL" id="SMC30931.1"/>
    </source>
</evidence>
<organism evidence="1 2">
    <name type="scientific">Polynucleobacter kasalickyi</name>
    <dbReference type="NCBI Taxonomy" id="1938817"/>
    <lineage>
        <taxon>Bacteria</taxon>
        <taxon>Pseudomonadati</taxon>
        <taxon>Pseudomonadota</taxon>
        <taxon>Betaproteobacteria</taxon>
        <taxon>Burkholderiales</taxon>
        <taxon>Burkholderiaceae</taxon>
        <taxon>Polynucleobacter</taxon>
    </lineage>
</organism>
<gene>
    <name evidence="1" type="ORF">SAMN06296008_101307</name>
</gene>
<proteinExistence type="predicted"/>
<name>A0A1W1Y546_9BURK</name>
<dbReference type="AlphaFoldDB" id="A0A1W1Y546"/>
<reference evidence="1 2" key="1">
    <citation type="submission" date="2017-04" db="EMBL/GenBank/DDBJ databases">
        <authorList>
            <person name="Afonso C.L."/>
            <person name="Miller P.J."/>
            <person name="Scott M.A."/>
            <person name="Spackman E."/>
            <person name="Goraichik I."/>
            <person name="Dimitrov K.M."/>
            <person name="Suarez D.L."/>
            <person name="Swayne D.E."/>
        </authorList>
    </citation>
    <scope>NUCLEOTIDE SEQUENCE [LARGE SCALE GENOMIC DNA]</scope>
    <source>
        <strain evidence="1 2">VK13</strain>
    </source>
</reference>
<sequence length="159" mass="18497">MTDRTLHEKREYLVSDVENANLSILPVQVQIILQTPYASDYIRINQFIKDVINYCHFSSNSITKVRIKNCSIRLSGTIEGSLIKDLFDQRINDLNSLFKFKNNSAVEPILFRVEIKEDRIQELKRPMFNTENTIDVVVHDEIVIMKGNLFNRYSSKGIT</sequence>
<accession>A0A1W1Y546</accession>
<dbReference type="EMBL" id="FWXJ01000001">
    <property type="protein sequence ID" value="SMC30931.1"/>
    <property type="molecule type" value="Genomic_DNA"/>
</dbReference>
<keyword evidence="2" id="KW-1185">Reference proteome</keyword>